<dbReference type="CDD" id="cd07067">
    <property type="entry name" value="HP_PGM_like"/>
    <property type="match status" value="1"/>
</dbReference>
<dbReference type="Pfam" id="PF00300">
    <property type="entry name" value="His_Phos_1"/>
    <property type="match status" value="1"/>
</dbReference>
<reference evidence="1" key="2">
    <citation type="submission" date="2021-04" db="EMBL/GenBank/DDBJ databases">
        <authorList>
            <person name="Gilroy R."/>
        </authorList>
    </citation>
    <scope>NUCLEOTIDE SEQUENCE</scope>
    <source>
        <strain evidence="1">CHK188-5543</strain>
    </source>
</reference>
<proteinExistence type="predicted"/>
<accession>A0A9D1WTF4</accession>
<protein>
    <submittedName>
        <fullName evidence="1">Histidine phosphatase family protein</fullName>
    </submittedName>
</protein>
<dbReference type="AlphaFoldDB" id="A0A9D1WTF4"/>
<gene>
    <name evidence="1" type="ORF">H9736_05665</name>
</gene>
<evidence type="ECO:0000313" key="1">
    <source>
        <dbReference type="EMBL" id="HIX65720.1"/>
    </source>
</evidence>
<comment type="caution">
    <text evidence="1">The sequence shown here is derived from an EMBL/GenBank/DDBJ whole genome shotgun (WGS) entry which is preliminary data.</text>
</comment>
<dbReference type="InterPro" id="IPR013078">
    <property type="entry name" value="His_Pase_superF_clade-1"/>
</dbReference>
<dbReference type="Gene3D" id="3.40.50.1240">
    <property type="entry name" value="Phosphoglycerate mutase-like"/>
    <property type="match status" value="1"/>
</dbReference>
<name>A0A9D1WTF4_9FIRM</name>
<sequence>MQVFLIRHGKTQGNLEGRYVGSTDEPLCPLGAGELLGRTAPPVERLYSSPMRRCLQSAQLLYPRLAPIPLDGLRESDFGDFEYRTYEQLQDCPAYRAWIASGGRQAPPGG</sequence>
<dbReference type="InterPro" id="IPR029033">
    <property type="entry name" value="His_PPase_superfam"/>
</dbReference>
<dbReference type="SUPFAM" id="SSF53254">
    <property type="entry name" value="Phosphoglycerate mutase-like"/>
    <property type="match status" value="1"/>
</dbReference>
<dbReference type="EMBL" id="DXES01000123">
    <property type="protein sequence ID" value="HIX65720.1"/>
    <property type="molecule type" value="Genomic_DNA"/>
</dbReference>
<reference evidence="1" key="1">
    <citation type="journal article" date="2021" name="PeerJ">
        <title>Extensive microbial diversity within the chicken gut microbiome revealed by metagenomics and culture.</title>
        <authorList>
            <person name="Gilroy R."/>
            <person name="Ravi A."/>
            <person name="Getino M."/>
            <person name="Pursley I."/>
            <person name="Horton D.L."/>
            <person name="Alikhan N.F."/>
            <person name="Baker D."/>
            <person name="Gharbi K."/>
            <person name="Hall N."/>
            <person name="Watson M."/>
            <person name="Adriaenssens E.M."/>
            <person name="Foster-Nyarko E."/>
            <person name="Jarju S."/>
            <person name="Secka A."/>
            <person name="Antonio M."/>
            <person name="Oren A."/>
            <person name="Chaudhuri R.R."/>
            <person name="La Ragione R."/>
            <person name="Hildebrand F."/>
            <person name="Pallen M.J."/>
        </authorList>
    </citation>
    <scope>NUCLEOTIDE SEQUENCE</scope>
    <source>
        <strain evidence="1">CHK188-5543</strain>
    </source>
</reference>
<evidence type="ECO:0000313" key="2">
    <source>
        <dbReference type="Proteomes" id="UP000886800"/>
    </source>
</evidence>
<dbReference type="Proteomes" id="UP000886800">
    <property type="component" value="Unassembled WGS sequence"/>
</dbReference>
<organism evidence="1 2">
    <name type="scientific">Candidatus Anaerotruncus excrementipullorum</name>
    <dbReference type="NCBI Taxonomy" id="2838465"/>
    <lineage>
        <taxon>Bacteria</taxon>
        <taxon>Bacillati</taxon>
        <taxon>Bacillota</taxon>
        <taxon>Clostridia</taxon>
        <taxon>Eubacteriales</taxon>
        <taxon>Oscillospiraceae</taxon>
        <taxon>Anaerotruncus</taxon>
    </lineage>
</organism>
<dbReference type="SMART" id="SM00855">
    <property type="entry name" value="PGAM"/>
    <property type="match status" value="1"/>
</dbReference>
<feature type="non-terminal residue" evidence="1">
    <location>
        <position position="110"/>
    </location>
</feature>